<organism evidence="2 3">
    <name type="scientific">Corynebacterium hindlerae</name>
    <dbReference type="NCBI Taxonomy" id="699041"/>
    <lineage>
        <taxon>Bacteria</taxon>
        <taxon>Bacillati</taxon>
        <taxon>Actinomycetota</taxon>
        <taxon>Actinomycetes</taxon>
        <taxon>Mycobacteriales</taxon>
        <taxon>Corynebacteriaceae</taxon>
        <taxon>Corynebacterium</taxon>
    </lineage>
</organism>
<feature type="transmembrane region" description="Helical" evidence="1">
    <location>
        <begin position="68"/>
        <end position="87"/>
    </location>
</feature>
<sequence>MSDLPVAIRFGGAFVAIAIVLAIFTFVAVVTEGFLVPFQVTPRFLLIVVAGALVGGFGMAAPGQPRSVWSVFALAVALLLVVGGRFIPNEPLYVMEQWWLPAYAIAALLCSLVLRRAAIPRS</sequence>
<feature type="transmembrane region" description="Helical" evidence="1">
    <location>
        <begin position="12"/>
        <end position="31"/>
    </location>
</feature>
<gene>
    <name evidence="2" type="ORF">HW450_00690</name>
</gene>
<evidence type="ECO:0000256" key="1">
    <source>
        <dbReference type="SAM" id="Phobius"/>
    </source>
</evidence>
<keyword evidence="1" id="KW-1133">Transmembrane helix</keyword>
<feature type="transmembrane region" description="Helical" evidence="1">
    <location>
        <begin position="99"/>
        <end position="118"/>
    </location>
</feature>
<keyword evidence="1" id="KW-0812">Transmembrane</keyword>
<feature type="transmembrane region" description="Helical" evidence="1">
    <location>
        <begin position="43"/>
        <end position="61"/>
    </location>
</feature>
<dbReference type="AlphaFoldDB" id="A0A7G5FFC4"/>
<dbReference type="EMBL" id="CP059833">
    <property type="protein sequence ID" value="QMV85315.1"/>
    <property type="molecule type" value="Genomic_DNA"/>
</dbReference>
<evidence type="ECO:0000313" key="3">
    <source>
        <dbReference type="Proteomes" id="UP000515570"/>
    </source>
</evidence>
<keyword evidence="3" id="KW-1185">Reference proteome</keyword>
<dbReference type="RefSeq" id="WP_182386137.1">
    <property type="nucleotide sequence ID" value="NZ_CP059833.1"/>
</dbReference>
<accession>A0A7G5FFC4</accession>
<keyword evidence="1" id="KW-0472">Membrane</keyword>
<evidence type="ECO:0000313" key="2">
    <source>
        <dbReference type="EMBL" id="QMV85315.1"/>
    </source>
</evidence>
<reference evidence="2 3" key="1">
    <citation type="submission" date="2020-07" db="EMBL/GenBank/DDBJ databases">
        <title>non toxigenic Corynebacterium sp. nov from a clinical source.</title>
        <authorList>
            <person name="Bernier A.-M."/>
            <person name="Bernard K."/>
        </authorList>
    </citation>
    <scope>NUCLEOTIDE SEQUENCE [LARGE SCALE GENOMIC DNA]</scope>
    <source>
        <strain evidence="3">NML 93-0612</strain>
    </source>
</reference>
<protein>
    <submittedName>
        <fullName evidence="2">Uncharacterized protein</fullName>
    </submittedName>
</protein>
<dbReference type="Proteomes" id="UP000515570">
    <property type="component" value="Chromosome"/>
</dbReference>
<name>A0A7G5FFC4_9CORY</name>
<proteinExistence type="predicted"/>